<feature type="compositionally biased region" description="Polar residues" evidence="2">
    <location>
        <begin position="582"/>
        <end position="613"/>
    </location>
</feature>
<feature type="compositionally biased region" description="Low complexity" evidence="2">
    <location>
        <begin position="1510"/>
        <end position="1534"/>
    </location>
</feature>
<feature type="region of interest" description="Disordered" evidence="2">
    <location>
        <begin position="1171"/>
        <end position="1195"/>
    </location>
</feature>
<keyword evidence="1" id="KW-0175">Coiled coil</keyword>
<feature type="region of interest" description="Disordered" evidence="2">
    <location>
        <begin position="1074"/>
        <end position="1105"/>
    </location>
</feature>
<dbReference type="Gramene" id="PUZ73495">
    <property type="protein sequence ID" value="PUZ73495"/>
    <property type="gene ID" value="GQ55_2G479000"/>
</dbReference>
<dbReference type="PANTHER" id="PTHR34418">
    <property type="entry name" value="NUCLEAR PORE COMPLEX PROTEIN NUP214 ISOFORM X1"/>
    <property type="match status" value="1"/>
</dbReference>
<feature type="compositionally biased region" description="Polar residues" evidence="2">
    <location>
        <begin position="1324"/>
        <end position="1337"/>
    </location>
</feature>
<dbReference type="PANTHER" id="PTHR34418:SF3">
    <property type="entry name" value="NUCLEAR PORE COMPLEX PROTEIN NUP214"/>
    <property type="match status" value="1"/>
</dbReference>
<evidence type="ECO:0000313" key="4">
    <source>
        <dbReference type="Proteomes" id="UP000244336"/>
    </source>
</evidence>
<feature type="compositionally biased region" description="Polar residues" evidence="2">
    <location>
        <begin position="1418"/>
        <end position="1430"/>
    </location>
</feature>
<evidence type="ECO:0000256" key="2">
    <source>
        <dbReference type="SAM" id="MobiDB-lite"/>
    </source>
</evidence>
<protein>
    <recommendedName>
        <fullName evidence="5">Nuclear pore complex protein NUP214</fullName>
    </recommendedName>
</protein>
<feature type="compositionally biased region" description="Polar residues" evidence="2">
    <location>
        <begin position="485"/>
        <end position="519"/>
    </location>
</feature>
<feature type="region of interest" description="Disordered" evidence="2">
    <location>
        <begin position="1320"/>
        <end position="1534"/>
    </location>
</feature>
<dbReference type="EMBL" id="CM009750">
    <property type="protein sequence ID" value="PUZ73495.1"/>
    <property type="molecule type" value="Genomic_DNA"/>
</dbReference>
<dbReference type="Proteomes" id="UP000244336">
    <property type="component" value="Chromosome 2"/>
</dbReference>
<feature type="compositionally biased region" description="Low complexity" evidence="2">
    <location>
        <begin position="1403"/>
        <end position="1413"/>
    </location>
</feature>
<feature type="compositionally biased region" description="Acidic residues" evidence="2">
    <location>
        <begin position="1440"/>
        <end position="1449"/>
    </location>
</feature>
<dbReference type="OrthoDB" id="248320at2759"/>
<keyword evidence="4" id="KW-1185">Reference proteome</keyword>
<evidence type="ECO:0000256" key="1">
    <source>
        <dbReference type="SAM" id="Coils"/>
    </source>
</evidence>
<feature type="region of interest" description="Disordered" evidence="2">
    <location>
        <begin position="1214"/>
        <end position="1258"/>
    </location>
</feature>
<feature type="compositionally biased region" description="Low complexity" evidence="2">
    <location>
        <begin position="1468"/>
        <end position="1479"/>
    </location>
</feature>
<feature type="compositionally biased region" description="Polar residues" evidence="2">
    <location>
        <begin position="466"/>
        <end position="476"/>
    </location>
</feature>
<dbReference type="STRING" id="1504633.A0A2T7F091"/>
<feature type="region of interest" description="Disordered" evidence="2">
    <location>
        <begin position="1549"/>
        <end position="1606"/>
    </location>
</feature>
<feature type="compositionally biased region" description="Polar residues" evidence="2">
    <location>
        <begin position="561"/>
        <end position="570"/>
    </location>
</feature>
<name>A0A2T7F091_9POAL</name>
<reference evidence="3 4" key="1">
    <citation type="submission" date="2018-04" db="EMBL/GenBank/DDBJ databases">
        <title>WGS assembly of Panicum hallii var. hallii HAL2.</title>
        <authorList>
            <person name="Lovell J."/>
            <person name="Jenkins J."/>
            <person name="Lowry D."/>
            <person name="Mamidi S."/>
            <person name="Sreedasyam A."/>
            <person name="Weng X."/>
            <person name="Barry K."/>
            <person name="Bonette J."/>
            <person name="Campitelli B."/>
            <person name="Daum C."/>
            <person name="Gordon S."/>
            <person name="Gould B."/>
            <person name="Lipzen A."/>
            <person name="MacQueen A."/>
            <person name="Palacio-Mejia J."/>
            <person name="Plott C."/>
            <person name="Shakirov E."/>
            <person name="Shu S."/>
            <person name="Yoshinaga Y."/>
            <person name="Zane M."/>
            <person name="Rokhsar D."/>
            <person name="Grimwood J."/>
            <person name="Schmutz J."/>
            <person name="Juenger T."/>
        </authorList>
    </citation>
    <scope>NUCLEOTIDE SEQUENCE [LARGE SCALE GENOMIC DNA]</scope>
    <source>
        <strain evidence="4">cv. HAL2</strain>
    </source>
</reference>
<feature type="region of interest" description="Disordered" evidence="2">
    <location>
        <begin position="1753"/>
        <end position="1774"/>
    </location>
</feature>
<feature type="coiled-coil region" evidence="1">
    <location>
        <begin position="852"/>
        <end position="879"/>
    </location>
</feature>
<feature type="compositionally biased region" description="Low complexity" evidence="2">
    <location>
        <begin position="1372"/>
        <end position="1396"/>
    </location>
</feature>
<accession>A0A2T7F091</accession>
<feature type="compositionally biased region" description="Low complexity" evidence="2">
    <location>
        <begin position="1580"/>
        <end position="1606"/>
    </location>
</feature>
<feature type="region of interest" description="Disordered" evidence="2">
    <location>
        <begin position="561"/>
        <end position="613"/>
    </location>
</feature>
<evidence type="ECO:0000313" key="3">
    <source>
        <dbReference type="EMBL" id="PUZ73495.1"/>
    </source>
</evidence>
<dbReference type="InterPro" id="IPR044694">
    <property type="entry name" value="NUP214"/>
</dbReference>
<feature type="compositionally biased region" description="Polar residues" evidence="2">
    <location>
        <begin position="1480"/>
        <end position="1503"/>
    </location>
</feature>
<dbReference type="GO" id="GO:0006405">
    <property type="term" value="P:RNA export from nucleus"/>
    <property type="evidence" value="ECO:0007669"/>
    <property type="project" value="InterPro"/>
</dbReference>
<gene>
    <name evidence="3" type="ORF">GQ55_2G479000</name>
</gene>
<dbReference type="GO" id="GO:0017056">
    <property type="term" value="F:structural constituent of nuclear pore"/>
    <property type="evidence" value="ECO:0007669"/>
    <property type="project" value="InterPro"/>
</dbReference>
<feature type="region of interest" description="Disordered" evidence="2">
    <location>
        <begin position="437"/>
        <end position="523"/>
    </location>
</feature>
<sequence>MGAPRELDLSDEVEGDQDGTTDFVFRLAGEPIPLLPTDSSPLPLFDLQSPPARPLAVSDRHAAVFLAHPNGFMAARTKELIEASKEARDKGKASTRCAEDCCIADVPLPGVSLLALSHDDSVLAACTDTEIHFFSLASLLTHKDVVPSSSCSLGRAGTVKDFKWLNHASAAYVVLSNGGLLCHGSLGEGLKDVMENVDAVDCCKEGNHIAVARENKLTILSSDFKETCCMSLLFQLWSDESDSEGTTIKVDSIGWIRDDSIVIGCVRLNEDDNEEGYLVQVIRSEENTFCESPGKPVVYTYVDLFNGMLDDVLPSGVGPNLLLGCLHRWDLVVASNRKSIDEHISLLKWPSTHDEEKTVKLLEMLEDKYSPRIDLQENGDDNVILGFVVENVSLFQKITVTVGPEQKEVAPQHILLCLTGEGKLVLYYLARISDPSDLPHTTLSTNEDCGEKQISPATVSEKELTPSVTGSVSKSIPTEHGAEPSSAQTGSNQQESMDVKNSSLVSKEQETTGNSLLTSSDKKPLDTKQLNVTAALATAPSLALTGNTKPAMSFSFSTVNNEGKNPTGSKAPSGLAPFFRPGSSSFGNSQSGKGGLDSTQSVGTFGGSQNSNKDGGGYSFKSSFIASSGSVPAKIGERNEACFGNPSPQTSYTADGKVFGPPVALSPGPLPSISPAKPSLIGSSSSGYRAGNSEAPHLLHGSPLSQQTMGKSHNSRTQAPVDYARNSKMSAIFDSQEDVSKKFYSINEMTKELDALLAYIEKDGGFRDACITFQQRPLSMFEDGLQNFLELLQVFKNKVEGQCSKIEDLRNKMFQVSARQAYMKGIVSQSSDTQYWDIWNRQKLSPEFEVKRQNILKANQNLTNQLVELERHFNNLEMNGSSETGRLASGRRAIYSNKSRSSYTQLSSVYNALNSQLAAAEQLSECLSKQISALNIGSLTTKRGAVTKELFESIGLAHTTDATKFLGSTPSKSIKRFPSVNVHSKGVLGPSKSVEPETARRRRESLDMSLASLEPQKTTVKRIAQQQRLKISSDLPFRSNKKIFDSQMAAISQEKSSGSSNSSIVESYASRLRSPSEDVKAKPSGSQQNPLFKWVKESTGPSQSLEQKQFELPGQMKSTAQSSKLAPSSPAFGYTHKGAQDSISSSNVSSFGATHTVPKSNTLTFKTTITPKSNANTEAPSMATAKAPQSPLSVKTLTGESGDLSTLTMKNRQDNQAMPSLGNIKGLGPSPQSKGDMFRDLSKSSFTSENSKPAVLHEKSGQLSGVSDAVHNTVKETPKVASQPPAFSPVSVAQTNLYSIKPTVSSSATSSSSVMQASAAKTSDILSSSVQKSTPKVSSLVPGDNLSSSVPSIPTPVKDLSSGLGKNAAKPETVTSEVTSTIVSASSSVISTTESKPSPPPTTGSSLPSTPVSAPKTAPTTAESAVTSTGKDVGPNNISTDEDDMEEEVPSASAELNLGALCGFGLGPQPSSSPQKSNPFGTSFGTSDNKSSGTPFTLTTSPGQLFRPASLSIPSAQPAQPSQSTSSSAFSSTFSSGLTGFGQPAQLGSVQQSGFGKPAQIGAGFGQPAQIQSGFGQPAQIGSGQQSGFGQPAQIGAGQQSGFGQPAQFGAQQALGSVLGSFGQSRQLGGAGSGGFGGFASASTSGGFGSLSSSNAGFAGAAAGGGFPVPAPPAGGGLPAAATGGGFAALASKSGGFAAAASSGGGFAAAASSGGGFAAAASSGGGFGGATQGGGFGTGGGFGSFGGNQGAGFSAFGASGPGRPPADLLTQMRK</sequence>
<proteinExistence type="predicted"/>
<organism evidence="3 4">
    <name type="scientific">Panicum hallii var. hallii</name>
    <dbReference type="NCBI Taxonomy" id="1504633"/>
    <lineage>
        <taxon>Eukaryota</taxon>
        <taxon>Viridiplantae</taxon>
        <taxon>Streptophyta</taxon>
        <taxon>Embryophyta</taxon>
        <taxon>Tracheophyta</taxon>
        <taxon>Spermatophyta</taxon>
        <taxon>Magnoliopsida</taxon>
        <taxon>Liliopsida</taxon>
        <taxon>Poales</taxon>
        <taxon>Poaceae</taxon>
        <taxon>PACMAD clade</taxon>
        <taxon>Panicoideae</taxon>
        <taxon>Panicodae</taxon>
        <taxon>Paniceae</taxon>
        <taxon>Panicinae</taxon>
        <taxon>Panicum</taxon>
        <taxon>Panicum sect. Panicum</taxon>
    </lineage>
</organism>
<dbReference type="SUPFAM" id="SSF117289">
    <property type="entry name" value="Nucleoporin domain"/>
    <property type="match status" value="1"/>
</dbReference>
<evidence type="ECO:0008006" key="5">
    <source>
        <dbReference type="Google" id="ProtNLM"/>
    </source>
</evidence>